<accession>A0A3P7YWJ7</accession>
<evidence type="ECO:0000313" key="4">
    <source>
        <dbReference type="WBParaSite" id="HPBE_0000832701-mRNA-1"/>
    </source>
</evidence>
<reference evidence="4" key="2">
    <citation type="submission" date="2019-09" db="UniProtKB">
        <authorList>
            <consortium name="WormBaseParasite"/>
        </authorList>
    </citation>
    <scope>IDENTIFICATION</scope>
</reference>
<protein>
    <submittedName>
        <fullName evidence="4">ADH_N domain-containing protein</fullName>
    </submittedName>
</protein>
<keyword evidence="3" id="KW-1185">Reference proteome</keyword>
<dbReference type="AlphaFoldDB" id="A0A183FLX8"/>
<name>A0A183FLX8_HELPZ</name>
<gene>
    <name evidence="2" type="ORF">HPBE_LOCUS8328</name>
</gene>
<reference evidence="2 3" key="1">
    <citation type="submission" date="2018-11" db="EMBL/GenBank/DDBJ databases">
        <authorList>
            <consortium name="Pathogen Informatics"/>
        </authorList>
    </citation>
    <scope>NUCLEOTIDE SEQUENCE [LARGE SCALE GENOMIC DNA]</scope>
</reference>
<feature type="region of interest" description="Disordered" evidence="1">
    <location>
        <begin position="93"/>
        <end position="116"/>
    </location>
</feature>
<dbReference type="WBParaSite" id="HPBE_0000832701-mRNA-1">
    <property type="protein sequence ID" value="HPBE_0000832701-mRNA-1"/>
    <property type="gene ID" value="HPBE_0000832701"/>
</dbReference>
<evidence type="ECO:0000313" key="2">
    <source>
        <dbReference type="EMBL" id="VDO75927.1"/>
    </source>
</evidence>
<evidence type="ECO:0000256" key="1">
    <source>
        <dbReference type="SAM" id="MobiDB-lite"/>
    </source>
</evidence>
<sequence>MSTTVSTRPVNAPDVPEGAKCRVVDCRCIGWYEHPWRIRDVLPGQPGCGIELPGHAVVLRISSRIARETQTGVIRESQAVVVGCDCCCASGIADKTSREPPHSASIPSSTPPLSSSCVSQPALRMTMVSSAWTTPPAS</sequence>
<dbReference type="EMBL" id="UZAH01026122">
    <property type="protein sequence ID" value="VDO75927.1"/>
    <property type="molecule type" value="Genomic_DNA"/>
</dbReference>
<feature type="compositionally biased region" description="Low complexity" evidence="1">
    <location>
        <begin position="103"/>
        <end position="116"/>
    </location>
</feature>
<dbReference type="Proteomes" id="UP000050761">
    <property type="component" value="Unassembled WGS sequence"/>
</dbReference>
<organism evidence="3 4">
    <name type="scientific">Heligmosomoides polygyrus</name>
    <name type="common">Parasitic roundworm</name>
    <dbReference type="NCBI Taxonomy" id="6339"/>
    <lineage>
        <taxon>Eukaryota</taxon>
        <taxon>Metazoa</taxon>
        <taxon>Ecdysozoa</taxon>
        <taxon>Nematoda</taxon>
        <taxon>Chromadorea</taxon>
        <taxon>Rhabditida</taxon>
        <taxon>Rhabditina</taxon>
        <taxon>Rhabditomorpha</taxon>
        <taxon>Strongyloidea</taxon>
        <taxon>Heligmosomidae</taxon>
        <taxon>Heligmosomoides</taxon>
    </lineage>
</organism>
<evidence type="ECO:0000313" key="3">
    <source>
        <dbReference type="Proteomes" id="UP000050761"/>
    </source>
</evidence>
<accession>A0A183FLX8</accession>
<proteinExistence type="predicted"/>